<keyword evidence="2" id="KW-1185">Reference proteome</keyword>
<dbReference type="KEGG" id="vg:26796633"/>
<proteinExistence type="predicted"/>
<dbReference type="RefSeq" id="YP_009225572.1">
    <property type="nucleotide sequence ID" value="NC_029094.1"/>
</dbReference>
<dbReference type="Proteomes" id="UP000202763">
    <property type="component" value="Segment"/>
</dbReference>
<name>A0A0H4IN96_9CAUD</name>
<sequence length="108" mass="12033">MTKETLAQEAASTVTNRYLPQLEAIEKQHDDLLTSLKEELSLDEETYAKLENFVVAVGLSTRDLIEPLWQDVCIAEEEALSDKRKLVKSKIAIAGLKTAIGNFEAIVK</sequence>
<dbReference type="EMBL" id="KR534323">
    <property type="protein sequence ID" value="AKO61039.1"/>
    <property type="molecule type" value="Genomic_DNA"/>
</dbReference>
<organism evidence="1 2">
    <name type="scientific">Pseudoalteromonas phage H101</name>
    <dbReference type="NCBI Taxonomy" id="1654919"/>
    <lineage>
        <taxon>Viruses</taxon>
        <taxon>Duplodnaviria</taxon>
        <taxon>Heunggongvirae</taxon>
        <taxon>Uroviricota</taxon>
        <taxon>Caudoviricetes</taxon>
        <taxon>Shandongvirus</taxon>
        <taxon>Shandongvirus H101</taxon>
    </lineage>
</organism>
<evidence type="ECO:0000313" key="1">
    <source>
        <dbReference type="EMBL" id="AKO61039.1"/>
    </source>
</evidence>
<reference evidence="1 2" key="1">
    <citation type="submission" date="2015-05" db="EMBL/GenBank/DDBJ databases">
        <authorList>
            <person name="Wang D.B."/>
            <person name="Wang M."/>
        </authorList>
    </citation>
    <scope>NUCLEOTIDE SEQUENCE [LARGE SCALE GENOMIC DNA]</scope>
</reference>
<accession>A0A0H4IN96</accession>
<protein>
    <submittedName>
        <fullName evidence="1">Uncharacterized protein</fullName>
    </submittedName>
</protein>
<evidence type="ECO:0000313" key="2">
    <source>
        <dbReference type="Proteomes" id="UP000202763"/>
    </source>
</evidence>
<dbReference type="GeneID" id="26796633"/>